<gene>
    <name evidence="4" type="ORF">NZD86_15450</name>
</gene>
<keyword evidence="4" id="KW-0946">Virion</keyword>
<dbReference type="Proteomes" id="UP001164803">
    <property type="component" value="Chromosome"/>
</dbReference>
<dbReference type="PANTHER" id="PTHR39183:SF1">
    <property type="entry name" value="SPORE COAT PROTEIN F-LIKE PROTEIN YHCQ"/>
    <property type="match status" value="1"/>
</dbReference>
<evidence type="ECO:0000256" key="3">
    <source>
        <dbReference type="ARBA" id="ARBA00024344"/>
    </source>
</evidence>
<dbReference type="Pfam" id="PF07875">
    <property type="entry name" value="Coat_F"/>
    <property type="match status" value="1"/>
</dbReference>
<evidence type="ECO:0000313" key="4">
    <source>
        <dbReference type="EMBL" id="WAH35663.1"/>
    </source>
</evidence>
<organism evidence="4 5">
    <name type="scientific">Alicyclobacillus dauci</name>
    <dbReference type="NCBI Taxonomy" id="1475485"/>
    <lineage>
        <taxon>Bacteria</taxon>
        <taxon>Bacillati</taxon>
        <taxon>Bacillota</taxon>
        <taxon>Bacilli</taxon>
        <taxon>Bacillales</taxon>
        <taxon>Alicyclobacillaceae</taxon>
        <taxon>Alicyclobacillus</taxon>
    </lineage>
</organism>
<dbReference type="PANTHER" id="PTHR39183">
    <property type="entry name" value="SPORE COAT PROTEIN F-LIKE PROTEIN YHCQ"/>
    <property type="match status" value="1"/>
</dbReference>
<reference evidence="4" key="1">
    <citation type="submission" date="2022-08" db="EMBL/GenBank/DDBJ databases">
        <title>Alicyclobacillus dauci DSM2870, complete genome.</title>
        <authorList>
            <person name="Wang Q."/>
            <person name="Cai R."/>
            <person name="Wang Z."/>
        </authorList>
    </citation>
    <scope>NUCLEOTIDE SEQUENCE</scope>
    <source>
        <strain evidence="4">DSM 28700</strain>
    </source>
</reference>
<evidence type="ECO:0000313" key="5">
    <source>
        <dbReference type="Proteomes" id="UP001164803"/>
    </source>
</evidence>
<sequence length="102" mass="11394">MNPIIENLTGTSAMTDQVIATDLLMATKTGVRNYAIAITEAATPEVRSELHRQLEDSITAHEQVSRYMMDKGWYYAYNIPKQIDLDLKGADNAQETASQMGR</sequence>
<protein>
    <submittedName>
        <fullName evidence="4">Spore coat protein</fullName>
    </submittedName>
</protein>
<keyword evidence="1" id="KW-0749">Sporulation</keyword>
<dbReference type="RefSeq" id="WP_268042946.1">
    <property type="nucleotide sequence ID" value="NZ_CP104064.1"/>
</dbReference>
<dbReference type="EMBL" id="CP104064">
    <property type="protein sequence ID" value="WAH35663.1"/>
    <property type="molecule type" value="Genomic_DNA"/>
</dbReference>
<keyword evidence="5" id="KW-1185">Reference proteome</keyword>
<evidence type="ECO:0000256" key="2">
    <source>
        <dbReference type="ARBA" id="ARBA00024325"/>
    </source>
</evidence>
<evidence type="ECO:0000256" key="1">
    <source>
        <dbReference type="ARBA" id="ARBA00022969"/>
    </source>
</evidence>
<dbReference type="InterPro" id="IPR012851">
    <property type="entry name" value="Spore_coat_CotF-like"/>
</dbReference>
<comment type="subcellular location">
    <subcellularLocation>
        <location evidence="2">Spore coat</location>
    </subcellularLocation>
</comment>
<name>A0ABY6YYG1_9BACL</name>
<dbReference type="InterPro" id="IPR012347">
    <property type="entry name" value="Ferritin-like"/>
</dbReference>
<proteinExistence type="inferred from homology"/>
<comment type="similarity">
    <text evidence="3">Belongs to the CotF family.</text>
</comment>
<dbReference type="Gene3D" id="1.20.1260.10">
    <property type="match status" value="1"/>
</dbReference>
<accession>A0ABY6YYG1</accession>
<keyword evidence="4" id="KW-0167">Capsid protein</keyword>